<dbReference type="CDD" id="cd04301">
    <property type="entry name" value="NAT_SF"/>
    <property type="match status" value="1"/>
</dbReference>
<dbReference type="OrthoDB" id="9797417at2"/>
<gene>
    <name evidence="2" type="ORF">CXZ10_12720</name>
</gene>
<dbReference type="SUPFAM" id="SSF55729">
    <property type="entry name" value="Acyl-CoA N-acyltransferases (Nat)"/>
    <property type="match status" value="1"/>
</dbReference>
<dbReference type="AlphaFoldDB" id="A0A1I4WF61"/>
<dbReference type="InterPro" id="IPR016181">
    <property type="entry name" value="Acyl_CoA_acyltransferase"/>
</dbReference>
<dbReference type="EMBL" id="PJNW01000009">
    <property type="protein sequence ID" value="PKR88971.1"/>
    <property type="molecule type" value="Genomic_DNA"/>
</dbReference>
<reference evidence="2 3" key="1">
    <citation type="submission" date="2017-12" db="EMBL/GenBank/DDBJ databases">
        <title>Anaerobic carbon monoxide metabolism by Pleomorphomonas carboxyditropha sp. nov., a new mesophilic hydrogenogenic carboxidotroph.</title>
        <authorList>
            <person name="Esquivel-Elizondo S."/>
            <person name="Krajmalnik-Brown R."/>
        </authorList>
    </citation>
    <scope>NUCLEOTIDE SEQUENCE [LARGE SCALE GENOMIC DNA]</scope>
    <source>
        <strain evidence="2 3">R5-392</strain>
    </source>
</reference>
<feature type="domain" description="N-acetyltransferase" evidence="1">
    <location>
        <begin position="5"/>
        <end position="150"/>
    </location>
</feature>
<dbReference type="Gene3D" id="3.40.630.30">
    <property type="match status" value="1"/>
</dbReference>
<keyword evidence="3" id="KW-1185">Reference proteome</keyword>
<evidence type="ECO:0000313" key="3">
    <source>
        <dbReference type="Proteomes" id="UP000233491"/>
    </source>
</evidence>
<proteinExistence type="predicted"/>
<dbReference type="Proteomes" id="UP000233491">
    <property type="component" value="Unassembled WGS sequence"/>
</dbReference>
<dbReference type="PROSITE" id="PS51186">
    <property type="entry name" value="GNAT"/>
    <property type="match status" value="1"/>
</dbReference>
<sequence length="152" mass="16867">MTTEVILRPALPSEMAECAGIHSAWIDDTPWIPRVHPLSDMERYYRESVFGTAEVIVAEAGGKADRFLALLPDGFVSALYLRSTARGQGIGSLLIDAAKERFPTGLSLWTFEANTDARRFYGRHGFVEDRRTDGDNEEGLPDVLLQWPGRAA</sequence>
<dbReference type="InterPro" id="IPR000182">
    <property type="entry name" value="GNAT_dom"/>
</dbReference>
<dbReference type="GO" id="GO:0016747">
    <property type="term" value="F:acyltransferase activity, transferring groups other than amino-acyl groups"/>
    <property type="evidence" value="ECO:0007669"/>
    <property type="project" value="InterPro"/>
</dbReference>
<evidence type="ECO:0000259" key="1">
    <source>
        <dbReference type="PROSITE" id="PS51186"/>
    </source>
</evidence>
<accession>A0A1I4WF61</accession>
<name>A0A1I4WF61_9HYPH</name>
<keyword evidence="2" id="KW-0808">Transferase</keyword>
<dbReference type="RefSeq" id="WP_101289716.1">
    <property type="nucleotide sequence ID" value="NZ_FOUQ01000016.1"/>
</dbReference>
<comment type="caution">
    <text evidence="2">The sequence shown here is derived from an EMBL/GenBank/DDBJ whole genome shotgun (WGS) entry which is preliminary data.</text>
</comment>
<organism evidence="2 3">
    <name type="scientific">Pleomorphomonas diazotrophica</name>
    <dbReference type="NCBI Taxonomy" id="1166257"/>
    <lineage>
        <taxon>Bacteria</taxon>
        <taxon>Pseudomonadati</taxon>
        <taxon>Pseudomonadota</taxon>
        <taxon>Alphaproteobacteria</taxon>
        <taxon>Hyphomicrobiales</taxon>
        <taxon>Pleomorphomonadaceae</taxon>
        <taxon>Pleomorphomonas</taxon>
    </lineage>
</organism>
<protein>
    <submittedName>
        <fullName evidence="2">GNAT family N-acetyltransferase</fullName>
    </submittedName>
</protein>
<dbReference type="Pfam" id="PF13508">
    <property type="entry name" value="Acetyltransf_7"/>
    <property type="match status" value="1"/>
</dbReference>
<evidence type="ECO:0000313" key="2">
    <source>
        <dbReference type="EMBL" id="PKR88971.1"/>
    </source>
</evidence>